<evidence type="ECO:0000256" key="2">
    <source>
        <dbReference type="PROSITE-ProRule" id="PRU00035"/>
    </source>
</evidence>
<evidence type="ECO:0000256" key="3">
    <source>
        <dbReference type="SAM" id="MobiDB-lite"/>
    </source>
</evidence>
<dbReference type="SMART" id="SM00297">
    <property type="entry name" value="BROMO"/>
    <property type="match status" value="1"/>
</dbReference>
<accession>A0A7J6RQN2</accession>
<dbReference type="InterPro" id="IPR036427">
    <property type="entry name" value="Bromodomain-like_sf"/>
</dbReference>
<dbReference type="Pfam" id="PF00439">
    <property type="entry name" value="Bromodomain"/>
    <property type="match status" value="1"/>
</dbReference>
<feature type="compositionally biased region" description="Low complexity" evidence="3">
    <location>
        <begin position="35"/>
        <end position="45"/>
    </location>
</feature>
<organism evidence="5 6">
    <name type="scientific">Perkinsus olseni</name>
    <name type="common">Perkinsus atlanticus</name>
    <dbReference type="NCBI Taxonomy" id="32597"/>
    <lineage>
        <taxon>Eukaryota</taxon>
        <taxon>Sar</taxon>
        <taxon>Alveolata</taxon>
        <taxon>Perkinsozoa</taxon>
        <taxon>Perkinsea</taxon>
        <taxon>Perkinsida</taxon>
        <taxon>Perkinsidae</taxon>
        <taxon>Perkinsus</taxon>
    </lineage>
</organism>
<dbReference type="PANTHER" id="PTHR15398:SF4">
    <property type="entry name" value="BROMODOMAIN-CONTAINING PROTEIN 8 ISOFORM X1"/>
    <property type="match status" value="1"/>
</dbReference>
<dbReference type="SUPFAM" id="SSF47370">
    <property type="entry name" value="Bromodomain"/>
    <property type="match status" value="1"/>
</dbReference>
<evidence type="ECO:0000313" key="5">
    <source>
        <dbReference type="EMBL" id="KAF4722998.1"/>
    </source>
</evidence>
<feature type="non-terminal residue" evidence="5">
    <location>
        <position position="1"/>
    </location>
</feature>
<keyword evidence="6" id="KW-1185">Reference proteome</keyword>
<feature type="compositionally biased region" description="Basic and acidic residues" evidence="3">
    <location>
        <begin position="8"/>
        <end position="26"/>
    </location>
</feature>
<feature type="region of interest" description="Disordered" evidence="3">
    <location>
        <begin position="1"/>
        <end position="106"/>
    </location>
</feature>
<dbReference type="AlphaFoldDB" id="A0A7J6RQN2"/>
<comment type="caution">
    <text evidence="5">The sequence shown here is derived from an EMBL/GenBank/DDBJ whole genome shotgun (WGS) entry which is preliminary data.</text>
</comment>
<evidence type="ECO:0000259" key="4">
    <source>
        <dbReference type="PROSITE" id="PS50014"/>
    </source>
</evidence>
<evidence type="ECO:0000313" key="6">
    <source>
        <dbReference type="Proteomes" id="UP000553632"/>
    </source>
</evidence>
<feature type="compositionally biased region" description="Low complexity" evidence="3">
    <location>
        <begin position="82"/>
        <end position="94"/>
    </location>
</feature>
<feature type="domain" description="Bromo" evidence="4">
    <location>
        <begin position="135"/>
        <end position="209"/>
    </location>
</feature>
<dbReference type="Proteomes" id="UP000553632">
    <property type="component" value="Unassembled WGS sequence"/>
</dbReference>
<keyword evidence="1 2" id="KW-0103">Bromodomain</keyword>
<proteinExistence type="predicted"/>
<dbReference type="InterPro" id="IPR001487">
    <property type="entry name" value="Bromodomain"/>
</dbReference>
<dbReference type="Gene3D" id="1.20.920.10">
    <property type="entry name" value="Bromodomain-like"/>
    <property type="match status" value="2"/>
</dbReference>
<name>A0A7J6RQN2_PEROL</name>
<reference evidence="5 6" key="1">
    <citation type="submission" date="2020-04" db="EMBL/GenBank/DDBJ databases">
        <title>Perkinsus olseni comparative genomics.</title>
        <authorList>
            <person name="Bogema D.R."/>
        </authorList>
    </citation>
    <scope>NUCLEOTIDE SEQUENCE [LARGE SCALE GENOMIC DNA]</scope>
    <source>
        <strain evidence="5 6">ATCC PRA-207</strain>
    </source>
</reference>
<protein>
    <recommendedName>
        <fullName evidence="4">Bromo domain-containing protein</fullName>
    </recommendedName>
</protein>
<feature type="non-terminal residue" evidence="5">
    <location>
        <position position="262"/>
    </location>
</feature>
<dbReference type="PANTHER" id="PTHR15398">
    <property type="entry name" value="BROMODOMAIN-CONTAINING PROTEIN 8"/>
    <property type="match status" value="1"/>
</dbReference>
<dbReference type="GO" id="GO:0035267">
    <property type="term" value="C:NuA4 histone acetyltransferase complex"/>
    <property type="evidence" value="ECO:0007669"/>
    <property type="project" value="TreeGrafter"/>
</dbReference>
<sequence length="262" mass="29405">LFDTAWRTAKERINRDSEKAPSERTARSGTRRRAPSSTVSSPQSRRSSKRGGRTQATRSTKKTAAGGNKGGRKASEGGPVTSGAASSSSSSSSAFPTLFPSDSTPVAAKPADITEVTRLTANWHRTIRVIYRAVKNHSDAYVLESPVVEHPAVSMEEKVKYQKTIKRPMDLRTVEENLELFPRPIDFHNDMMLIFSNCEEFNGEKPITEMARAIERHYLKQWAYSEKDVMESYNAALALGYEPLLDLWEEWRHESPVLDLET</sequence>
<dbReference type="CDD" id="cd04369">
    <property type="entry name" value="Bromodomain"/>
    <property type="match status" value="1"/>
</dbReference>
<gene>
    <name evidence="5" type="ORF">FOZ63_033447</name>
</gene>
<evidence type="ECO:0000256" key="1">
    <source>
        <dbReference type="ARBA" id="ARBA00023117"/>
    </source>
</evidence>
<dbReference type="PROSITE" id="PS50014">
    <property type="entry name" value="BROMODOMAIN_2"/>
    <property type="match status" value="1"/>
</dbReference>
<dbReference type="EMBL" id="JABANO010023758">
    <property type="protein sequence ID" value="KAF4722998.1"/>
    <property type="molecule type" value="Genomic_DNA"/>
</dbReference>